<feature type="compositionally biased region" description="Basic residues" evidence="2">
    <location>
        <begin position="152"/>
        <end position="163"/>
    </location>
</feature>
<organism evidence="3 4">
    <name type="scientific">Cuscuta epithymum</name>
    <dbReference type="NCBI Taxonomy" id="186058"/>
    <lineage>
        <taxon>Eukaryota</taxon>
        <taxon>Viridiplantae</taxon>
        <taxon>Streptophyta</taxon>
        <taxon>Embryophyta</taxon>
        <taxon>Tracheophyta</taxon>
        <taxon>Spermatophyta</taxon>
        <taxon>Magnoliopsida</taxon>
        <taxon>eudicotyledons</taxon>
        <taxon>Gunneridae</taxon>
        <taxon>Pentapetalae</taxon>
        <taxon>asterids</taxon>
        <taxon>lamiids</taxon>
        <taxon>Solanales</taxon>
        <taxon>Convolvulaceae</taxon>
        <taxon>Cuscuteae</taxon>
        <taxon>Cuscuta</taxon>
        <taxon>Cuscuta subgen. Cuscuta</taxon>
    </lineage>
</organism>
<dbReference type="Pfam" id="PF13424">
    <property type="entry name" value="TPR_12"/>
    <property type="match status" value="1"/>
</dbReference>
<reference evidence="3" key="1">
    <citation type="submission" date="2022-07" db="EMBL/GenBank/DDBJ databases">
        <authorList>
            <person name="Macas J."/>
            <person name="Novak P."/>
            <person name="Neumann P."/>
        </authorList>
    </citation>
    <scope>NUCLEOTIDE SEQUENCE</scope>
</reference>
<dbReference type="Proteomes" id="UP001152523">
    <property type="component" value="Unassembled WGS sequence"/>
</dbReference>
<dbReference type="Pfam" id="PF13176">
    <property type="entry name" value="TPR_7"/>
    <property type="match status" value="1"/>
</dbReference>
<accession>A0AAV0CYR1</accession>
<evidence type="ECO:0000313" key="4">
    <source>
        <dbReference type="Proteomes" id="UP001152523"/>
    </source>
</evidence>
<dbReference type="EMBL" id="CAMAPF010000060">
    <property type="protein sequence ID" value="CAH9088893.1"/>
    <property type="molecule type" value="Genomic_DNA"/>
</dbReference>
<feature type="compositionally biased region" description="Polar residues" evidence="2">
    <location>
        <begin position="126"/>
        <end position="136"/>
    </location>
</feature>
<proteinExistence type="predicted"/>
<dbReference type="AlphaFoldDB" id="A0AAV0CYR1"/>
<evidence type="ECO:0008006" key="5">
    <source>
        <dbReference type="Google" id="ProtNLM"/>
    </source>
</evidence>
<dbReference type="InterPro" id="IPR019734">
    <property type="entry name" value="TPR_rpt"/>
</dbReference>
<keyword evidence="1" id="KW-0802">TPR repeat</keyword>
<feature type="repeat" description="TPR" evidence="1">
    <location>
        <begin position="445"/>
        <end position="478"/>
    </location>
</feature>
<comment type="caution">
    <text evidence="3">The sequence shown here is derived from an EMBL/GenBank/DDBJ whole genome shotgun (WGS) entry which is preliminary data.</text>
</comment>
<evidence type="ECO:0000256" key="1">
    <source>
        <dbReference type="PROSITE-ProRule" id="PRU00339"/>
    </source>
</evidence>
<dbReference type="Pfam" id="PF13181">
    <property type="entry name" value="TPR_8"/>
    <property type="match status" value="1"/>
</dbReference>
<dbReference type="PROSITE" id="PS50005">
    <property type="entry name" value="TPR"/>
    <property type="match status" value="1"/>
</dbReference>
<protein>
    <recommendedName>
        <fullName evidence="5">Kinesin light chain</fullName>
    </recommendedName>
</protein>
<dbReference type="Pfam" id="PF13374">
    <property type="entry name" value="TPR_10"/>
    <property type="match status" value="1"/>
</dbReference>
<dbReference type="SUPFAM" id="SSF48452">
    <property type="entry name" value="TPR-like"/>
    <property type="match status" value="2"/>
</dbReference>
<feature type="region of interest" description="Disordered" evidence="2">
    <location>
        <begin position="1"/>
        <end position="26"/>
    </location>
</feature>
<name>A0AAV0CYR1_9ASTE</name>
<dbReference type="Gene3D" id="1.25.40.10">
    <property type="entry name" value="Tetratricopeptide repeat domain"/>
    <property type="match status" value="4"/>
</dbReference>
<gene>
    <name evidence="3" type="ORF">CEPIT_LOCUS10650</name>
</gene>
<dbReference type="InterPro" id="IPR011990">
    <property type="entry name" value="TPR-like_helical_dom_sf"/>
</dbReference>
<feature type="compositionally biased region" description="Basic and acidic residues" evidence="2">
    <location>
        <begin position="1"/>
        <end position="18"/>
    </location>
</feature>
<sequence length="754" mass="83330">MEGRRSGDEDVFRKEKVVESSLSSPSNRCPLFTQYYSPPPGGGGETDDSFDLAMDGLIATSIEQLLLYNNVYEMQSSDQSPSRLSFLSYGDESRIDSELQFLAGVDYGEVIKEDEKKEDEVFGRSISISDQNQTTTAEKKHPTKSSGVSKKPNSRSKSFHHVRTASSSSTSISRKTMTPKNQRKLMTGHVEDENSAKVNGSYYLGPYLLKQAAKTLISSSSSSSRDDDNNHQKALHFTLRALKYFEASYSKGNSKSSLELVMCLHIAAALYCRLGRYEEAIQVLERSIEIPVMDRGDEVHLAAKFAGCMQLGDTYAMQGEVDSSIPFYTAGLEIQRKVLGEKDPRVGDTCRYVAEAHIQAMQFDEAKKLGELALEIHRGGGGGDNTTASSFVEEAADRRLLGMIYDSKGDHETALEQYILANVTMAAARQHDEKSKDVAAAELAAAIDCNIGDAYLSLSRYNEAICSYQKAITMLKNSVYKGDQNHPSIASVYVHLANLYNKMGRFKDSKSYCQNALRVYCANPSLPEVMACGLAEVAAIYESMGEPEEALNLLHKAIKAYGDATIGPHHSTLIAGIEAQVGVLYYTIGEYSDSYTYLKNAIDKFRLVEEKKKEQSKKKKSFSVVLGIALNQMGLTCLQLFAINEAADCFEEARFILEAEHGPCHADTLGVYSNLAATYDAMGRTGDAIEILEFVVGMREDKLGTANPDVDEEKRRLAELLKEAGRVRNRKAKSLEALLGNKSHILKNWEVKYI</sequence>
<dbReference type="PANTHER" id="PTHR46284">
    <property type="entry name" value="PROTEIN KINESIN LIGHT CHAIN-RELATED 3"/>
    <property type="match status" value="1"/>
</dbReference>
<feature type="region of interest" description="Disordered" evidence="2">
    <location>
        <begin position="122"/>
        <end position="192"/>
    </location>
</feature>
<evidence type="ECO:0000256" key="2">
    <source>
        <dbReference type="SAM" id="MobiDB-lite"/>
    </source>
</evidence>
<evidence type="ECO:0000313" key="3">
    <source>
        <dbReference type="EMBL" id="CAH9088893.1"/>
    </source>
</evidence>
<dbReference type="PANTHER" id="PTHR46284:SF1">
    <property type="entry name" value="PROTEIN KINESIN LIGHT CHAIN-RELATED 2"/>
    <property type="match status" value="1"/>
</dbReference>
<dbReference type="SMART" id="SM00028">
    <property type="entry name" value="TPR"/>
    <property type="match status" value="9"/>
</dbReference>
<keyword evidence="4" id="KW-1185">Reference proteome</keyword>